<accession>A0A1Y1Z655</accession>
<feature type="region of interest" description="Disordered" evidence="1">
    <location>
        <begin position="363"/>
        <end position="385"/>
    </location>
</feature>
<name>A0A1Y1Z655_9PLEO</name>
<dbReference type="InterPro" id="IPR052895">
    <property type="entry name" value="HetReg/Transcr_Mod"/>
</dbReference>
<dbReference type="InterPro" id="IPR010730">
    <property type="entry name" value="HET"/>
</dbReference>
<dbReference type="PANTHER" id="PTHR24148">
    <property type="entry name" value="ANKYRIN REPEAT DOMAIN-CONTAINING PROTEIN 39 HOMOLOG-RELATED"/>
    <property type="match status" value="1"/>
</dbReference>
<protein>
    <submittedName>
        <fullName evidence="3">Heterokaryon incompatibility protein-domain-containing protein</fullName>
    </submittedName>
</protein>
<dbReference type="STRING" id="1231657.A0A1Y1Z655"/>
<feature type="domain" description="Heterokaryon incompatibility" evidence="2">
    <location>
        <begin position="60"/>
        <end position="193"/>
    </location>
</feature>
<comment type="caution">
    <text evidence="3">The sequence shown here is derived from an EMBL/GenBank/DDBJ whole genome shotgun (WGS) entry which is preliminary data.</text>
</comment>
<dbReference type="Proteomes" id="UP000193144">
    <property type="component" value="Unassembled WGS sequence"/>
</dbReference>
<feature type="compositionally biased region" description="Basic residues" evidence="1">
    <location>
        <begin position="364"/>
        <end position="382"/>
    </location>
</feature>
<evidence type="ECO:0000313" key="3">
    <source>
        <dbReference type="EMBL" id="ORY05477.1"/>
    </source>
</evidence>
<reference evidence="3 4" key="1">
    <citation type="submission" date="2016-07" db="EMBL/GenBank/DDBJ databases">
        <title>Pervasive Adenine N6-methylation of Active Genes in Fungi.</title>
        <authorList>
            <consortium name="DOE Joint Genome Institute"/>
            <person name="Mondo S.J."/>
            <person name="Dannebaum R.O."/>
            <person name="Kuo R.C."/>
            <person name="Labutti K."/>
            <person name="Haridas S."/>
            <person name="Kuo A."/>
            <person name="Salamov A."/>
            <person name="Ahrendt S.R."/>
            <person name="Lipzen A."/>
            <person name="Sullivan W."/>
            <person name="Andreopoulos W.B."/>
            <person name="Clum A."/>
            <person name="Lindquist E."/>
            <person name="Daum C."/>
            <person name="Ramamoorthy G.K."/>
            <person name="Gryganskyi A."/>
            <person name="Culley D."/>
            <person name="Magnuson J.K."/>
            <person name="James T.Y."/>
            <person name="O'Malley M.A."/>
            <person name="Stajich J.E."/>
            <person name="Spatafora J.W."/>
            <person name="Visel A."/>
            <person name="Grigoriev I.V."/>
        </authorList>
    </citation>
    <scope>NUCLEOTIDE SEQUENCE [LARGE SCALE GENOMIC DNA]</scope>
    <source>
        <strain evidence="3 4">CBS 115471</strain>
    </source>
</reference>
<organism evidence="3 4">
    <name type="scientific">Clohesyomyces aquaticus</name>
    <dbReference type="NCBI Taxonomy" id="1231657"/>
    <lineage>
        <taxon>Eukaryota</taxon>
        <taxon>Fungi</taxon>
        <taxon>Dikarya</taxon>
        <taxon>Ascomycota</taxon>
        <taxon>Pezizomycotina</taxon>
        <taxon>Dothideomycetes</taxon>
        <taxon>Pleosporomycetidae</taxon>
        <taxon>Pleosporales</taxon>
        <taxon>Lindgomycetaceae</taxon>
        <taxon>Clohesyomyces</taxon>
    </lineage>
</organism>
<dbReference type="AlphaFoldDB" id="A0A1Y1Z655"/>
<evidence type="ECO:0000259" key="2">
    <source>
        <dbReference type="Pfam" id="PF06985"/>
    </source>
</evidence>
<proteinExistence type="predicted"/>
<gene>
    <name evidence="3" type="ORF">BCR34DRAFT_571935</name>
</gene>
<dbReference type="Pfam" id="PF06985">
    <property type="entry name" value="HET"/>
    <property type="match status" value="1"/>
</dbReference>
<keyword evidence="4" id="KW-1185">Reference proteome</keyword>
<sequence>MPATDAIEQLEHHVDFKHSPLNLESRQIRLLKLVPGTSSEDREHIHAIIQHFNLSEVPPFKALSYTWGKPHPSYNIYINEKPFSVRENLHAFLETVTSDPEFCTDVWLWIDQVCIQQIDTKERNHQVRQMPDIYRSASEVIVWLGPGTTYNERLLRGVAKVKENPTAWSNLTTRAAVELLGCEYWTRTWVIQEFILAPSIVFCWGDTRFGFDDLVVILELGSQHIRDRHCQAHSLLQKITHITELASQKKISRENGFTIRNWKTALTLSLFTNCQDVRDRIYALLGLVDPHIAVYPDYSASPKDIFVDILAGVVAQCSNLDVGQEEDFLATKALVSRALGLGNRPLDELKGLFFDELRNDSRRGNKSGNKRGNKRSSKRGNKRGNNAFIDSKAKAVKALRAWIVEDDKHMFGLQVSFSHLGNITTPGTLAGSFFGLDKNDKSFILVYNHRPSRSSLEISSQHVLCLDLGSGERTFPGKCSECSCVSFR</sequence>
<dbReference type="PANTHER" id="PTHR24148:SF73">
    <property type="entry name" value="HET DOMAIN PROTEIN (AFU_ORTHOLOGUE AFUA_8G01020)"/>
    <property type="match status" value="1"/>
</dbReference>
<evidence type="ECO:0000256" key="1">
    <source>
        <dbReference type="SAM" id="MobiDB-lite"/>
    </source>
</evidence>
<dbReference type="EMBL" id="MCFA01000125">
    <property type="protein sequence ID" value="ORY05477.1"/>
    <property type="molecule type" value="Genomic_DNA"/>
</dbReference>
<evidence type="ECO:0000313" key="4">
    <source>
        <dbReference type="Proteomes" id="UP000193144"/>
    </source>
</evidence>
<dbReference type="OrthoDB" id="194358at2759"/>